<dbReference type="SUPFAM" id="SSF51445">
    <property type="entry name" value="(Trans)glycosidases"/>
    <property type="match status" value="1"/>
</dbReference>
<dbReference type="GO" id="GO:0009277">
    <property type="term" value="C:fungal-type cell wall"/>
    <property type="evidence" value="ECO:0007669"/>
    <property type="project" value="TreeGrafter"/>
</dbReference>
<dbReference type="PANTHER" id="PTHR34154">
    <property type="entry name" value="ALKALI-SENSITIVE LINKAGE PROTEIN 1"/>
    <property type="match status" value="1"/>
</dbReference>
<dbReference type="EMBL" id="BRPK01000005">
    <property type="protein sequence ID" value="GLB38518.1"/>
    <property type="molecule type" value="Genomic_DNA"/>
</dbReference>
<dbReference type="Gene3D" id="3.20.20.80">
    <property type="entry name" value="Glycosidases"/>
    <property type="match status" value="1"/>
</dbReference>
<sequence>MHVPFALCSFVLLASSSVAAKNPKRGLAFADGSNPNDIKVANQSDTVISWQYDWGQSPPAYLAQSQITYIPMQWGAGGIETFADRVRASGAKTTLNFASQSNIDPTHAAQLWKQYIQPLAASGIRLGAPAVTNAPSGRPWLASFLSACTGCTVDFIPFHWYGEGIGNFYDYIWQMHGQFPQYPLWVTEFATTSTNETEVLDFITSATKYLDTLDWIQGYAWFAFFRQDASSHYNLLDANGQLNALGKVYVTG</sequence>
<dbReference type="InterPro" id="IPR017853">
    <property type="entry name" value="GH"/>
</dbReference>
<dbReference type="PANTHER" id="PTHR34154:SF3">
    <property type="entry name" value="ALKALI-SENSITIVE LINKAGE PROTEIN 1"/>
    <property type="match status" value="1"/>
</dbReference>
<reference evidence="3" key="1">
    <citation type="submission" date="2022-07" db="EMBL/GenBank/DDBJ databases">
        <title>The genome of Lyophyllum shimeji provides insight into the initial evolution of ectomycorrhizal fungal genome.</title>
        <authorList>
            <person name="Kobayashi Y."/>
            <person name="Shibata T."/>
            <person name="Hirakawa H."/>
            <person name="Shigenobu S."/>
            <person name="Nishiyama T."/>
            <person name="Yamada A."/>
            <person name="Hasebe M."/>
            <person name="Kawaguchi M."/>
        </authorList>
    </citation>
    <scope>NUCLEOTIDE SEQUENCE</scope>
    <source>
        <strain evidence="3">AT787</strain>
    </source>
</reference>
<evidence type="ECO:0000313" key="4">
    <source>
        <dbReference type="Proteomes" id="UP001063166"/>
    </source>
</evidence>
<feature type="domain" description="Asl1-like glycosyl hydrolase catalytic" evidence="2">
    <location>
        <begin position="26"/>
        <end position="249"/>
    </location>
</feature>
<feature type="signal peptide" evidence="1">
    <location>
        <begin position="1"/>
        <end position="20"/>
    </location>
</feature>
<organism evidence="3 4">
    <name type="scientific">Lyophyllum shimeji</name>
    <name type="common">Hon-shimeji</name>
    <name type="synonym">Tricholoma shimeji</name>
    <dbReference type="NCBI Taxonomy" id="47721"/>
    <lineage>
        <taxon>Eukaryota</taxon>
        <taxon>Fungi</taxon>
        <taxon>Dikarya</taxon>
        <taxon>Basidiomycota</taxon>
        <taxon>Agaricomycotina</taxon>
        <taxon>Agaricomycetes</taxon>
        <taxon>Agaricomycetidae</taxon>
        <taxon>Agaricales</taxon>
        <taxon>Tricholomatineae</taxon>
        <taxon>Lyophyllaceae</taxon>
        <taxon>Lyophyllum</taxon>
    </lineage>
</organism>
<dbReference type="GO" id="GO:0071966">
    <property type="term" value="P:fungal-type cell wall polysaccharide metabolic process"/>
    <property type="evidence" value="ECO:0007669"/>
    <property type="project" value="TreeGrafter"/>
</dbReference>
<dbReference type="InterPro" id="IPR053183">
    <property type="entry name" value="ASL1"/>
</dbReference>
<accession>A0A9P3PM98</accession>
<proteinExistence type="predicted"/>
<dbReference type="Pfam" id="PF11790">
    <property type="entry name" value="Glyco_hydro_cc"/>
    <property type="match status" value="1"/>
</dbReference>
<dbReference type="AlphaFoldDB" id="A0A9P3PM98"/>
<name>A0A9P3PM98_LYOSH</name>
<evidence type="ECO:0000256" key="1">
    <source>
        <dbReference type="SAM" id="SignalP"/>
    </source>
</evidence>
<protein>
    <submittedName>
        <fullName evidence="3">Expressed protein</fullName>
    </submittedName>
</protein>
<dbReference type="OrthoDB" id="43654at2759"/>
<feature type="chain" id="PRO_5040290551" evidence="1">
    <location>
        <begin position="21"/>
        <end position="252"/>
    </location>
</feature>
<comment type="caution">
    <text evidence="3">The sequence shown here is derived from an EMBL/GenBank/DDBJ whole genome shotgun (WGS) entry which is preliminary data.</text>
</comment>
<dbReference type="Proteomes" id="UP001063166">
    <property type="component" value="Unassembled WGS sequence"/>
</dbReference>
<evidence type="ECO:0000259" key="2">
    <source>
        <dbReference type="Pfam" id="PF11790"/>
    </source>
</evidence>
<keyword evidence="4" id="KW-1185">Reference proteome</keyword>
<gene>
    <name evidence="3" type="ORF">LshimejAT787_0503830</name>
</gene>
<evidence type="ECO:0000313" key="3">
    <source>
        <dbReference type="EMBL" id="GLB38518.1"/>
    </source>
</evidence>
<keyword evidence="1" id="KW-0732">Signal</keyword>
<dbReference type="InterPro" id="IPR024655">
    <property type="entry name" value="Asl1_glyco_hydro_catalytic"/>
</dbReference>